<dbReference type="InterPro" id="IPR015300">
    <property type="entry name" value="DNA-bd_pseudobarrel_sf"/>
</dbReference>
<keyword evidence="6" id="KW-0539">Nucleus</keyword>
<evidence type="ECO:0000259" key="7">
    <source>
        <dbReference type="PROSITE" id="PS50863"/>
    </source>
</evidence>
<evidence type="ECO:0000313" key="9">
    <source>
        <dbReference type="Proteomes" id="UP000834106"/>
    </source>
</evidence>
<dbReference type="InterPro" id="IPR039218">
    <property type="entry name" value="REM_fam"/>
</dbReference>
<comment type="subcellular location">
    <subcellularLocation>
        <location evidence="1">Nucleus</location>
    </subcellularLocation>
</comment>
<dbReference type="GO" id="GO:0003677">
    <property type="term" value="F:DNA binding"/>
    <property type="evidence" value="ECO:0007669"/>
    <property type="project" value="UniProtKB-KW"/>
</dbReference>
<dbReference type="SUPFAM" id="SSF101936">
    <property type="entry name" value="DNA-binding pseudobarrel domain"/>
    <property type="match status" value="2"/>
</dbReference>
<dbReference type="SMART" id="SM01019">
    <property type="entry name" value="B3"/>
    <property type="match status" value="2"/>
</dbReference>
<feature type="domain" description="TF-B3" evidence="7">
    <location>
        <begin position="1"/>
        <end position="99"/>
    </location>
</feature>
<dbReference type="Pfam" id="PF02362">
    <property type="entry name" value="B3"/>
    <property type="match status" value="2"/>
</dbReference>
<dbReference type="AlphaFoldDB" id="A0AAD1Z7D5"/>
<dbReference type="PROSITE" id="PS50863">
    <property type="entry name" value="B3"/>
    <property type="match status" value="2"/>
</dbReference>
<proteinExistence type="predicted"/>
<sequence length="255" mass="29160">MEENSRVTKHFFKVMSRDFHSNLALPKAFGRNLNEVKLANITSSKGVWKISVSRSNSDTVFFEEGWGDFVRQHDLTVGDIVVFEHIGEMHFNAFVFDFTACEKKFDDDLAERNEGTAGVCNNLEAIKSNAGSSCQHRDPYFVITMKHHNSPDCKQPYMRIPVEFWKSNGLNEKTSINLRDPSSKNWLVELKFYKTVGNGRVTMERGWKQFYESNKLKNGDVCTFELNHNPKGSPVASMAVHFFPAPTQLIPHIEC</sequence>
<evidence type="ECO:0000256" key="2">
    <source>
        <dbReference type="ARBA" id="ARBA00022737"/>
    </source>
</evidence>
<evidence type="ECO:0000256" key="6">
    <source>
        <dbReference type="ARBA" id="ARBA00023242"/>
    </source>
</evidence>
<feature type="domain" description="TF-B3" evidence="7">
    <location>
        <begin position="143"/>
        <end position="246"/>
    </location>
</feature>
<keyword evidence="9" id="KW-1185">Reference proteome</keyword>
<keyword evidence="4" id="KW-0238">DNA-binding</keyword>
<accession>A0AAD1Z7D5</accession>
<dbReference type="GO" id="GO:0005634">
    <property type="term" value="C:nucleus"/>
    <property type="evidence" value="ECO:0007669"/>
    <property type="project" value="UniProtKB-SubCell"/>
</dbReference>
<dbReference type="Gene3D" id="2.40.330.10">
    <property type="entry name" value="DNA-binding pseudobarrel domain"/>
    <property type="match status" value="2"/>
</dbReference>
<evidence type="ECO:0000256" key="1">
    <source>
        <dbReference type="ARBA" id="ARBA00004123"/>
    </source>
</evidence>
<protein>
    <recommendedName>
        <fullName evidence="7">TF-B3 domain-containing protein</fullName>
    </recommendedName>
</protein>
<dbReference type="Proteomes" id="UP000834106">
    <property type="component" value="Chromosome 7"/>
</dbReference>
<organism evidence="8 9">
    <name type="scientific">Fraxinus pennsylvanica</name>
    <dbReference type="NCBI Taxonomy" id="56036"/>
    <lineage>
        <taxon>Eukaryota</taxon>
        <taxon>Viridiplantae</taxon>
        <taxon>Streptophyta</taxon>
        <taxon>Embryophyta</taxon>
        <taxon>Tracheophyta</taxon>
        <taxon>Spermatophyta</taxon>
        <taxon>Magnoliopsida</taxon>
        <taxon>eudicotyledons</taxon>
        <taxon>Gunneridae</taxon>
        <taxon>Pentapetalae</taxon>
        <taxon>asterids</taxon>
        <taxon>lamiids</taxon>
        <taxon>Lamiales</taxon>
        <taxon>Oleaceae</taxon>
        <taxon>Oleeae</taxon>
        <taxon>Fraxinus</taxon>
    </lineage>
</organism>
<dbReference type="CDD" id="cd10017">
    <property type="entry name" value="B3_DNA"/>
    <property type="match status" value="2"/>
</dbReference>
<dbReference type="PANTHER" id="PTHR31674:SF62">
    <property type="entry name" value="B3 DOMAIN-CONTAINING PROTEIN REM14-RELATED"/>
    <property type="match status" value="1"/>
</dbReference>
<reference evidence="8" key="1">
    <citation type="submission" date="2023-05" db="EMBL/GenBank/DDBJ databases">
        <authorList>
            <person name="Huff M."/>
        </authorList>
    </citation>
    <scope>NUCLEOTIDE SEQUENCE</scope>
</reference>
<keyword evidence="2" id="KW-0677">Repeat</keyword>
<dbReference type="PANTHER" id="PTHR31674">
    <property type="entry name" value="B3 DOMAIN-CONTAINING PROTEIN REM-LIKE 3-RELATED"/>
    <property type="match status" value="1"/>
</dbReference>
<evidence type="ECO:0000256" key="4">
    <source>
        <dbReference type="ARBA" id="ARBA00023125"/>
    </source>
</evidence>
<evidence type="ECO:0000256" key="5">
    <source>
        <dbReference type="ARBA" id="ARBA00023163"/>
    </source>
</evidence>
<dbReference type="EMBL" id="OU503042">
    <property type="protein sequence ID" value="CAI9764596.1"/>
    <property type="molecule type" value="Genomic_DNA"/>
</dbReference>
<keyword evidence="5" id="KW-0804">Transcription</keyword>
<keyword evidence="3" id="KW-0805">Transcription regulation</keyword>
<evidence type="ECO:0000313" key="8">
    <source>
        <dbReference type="EMBL" id="CAI9764596.1"/>
    </source>
</evidence>
<name>A0AAD1Z7D5_9LAMI</name>
<dbReference type="InterPro" id="IPR003340">
    <property type="entry name" value="B3_DNA-bd"/>
</dbReference>
<gene>
    <name evidence="8" type="ORF">FPE_LOCUS12026</name>
</gene>
<evidence type="ECO:0000256" key="3">
    <source>
        <dbReference type="ARBA" id="ARBA00023015"/>
    </source>
</evidence>